<evidence type="ECO:0000313" key="2">
    <source>
        <dbReference type="Proteomes" id="UP000823775"/>
    </source>
</evidence>
<dbReference type="EMBL" id="JACEIK010000034">
    <property type="protein sequence ID" value="MCD7447352.1"/>
    <property type="molecule type" value="Genomic_DNA"/>
</dbReference>
<keyword evidence="2" id="KW-1185">Reference proteome</keyword>
<sequence>MDNNQQGNVVWDYAVLRDDIRNLQTSVLRLHEELWALRQSLLEGLRSIRALIEGEVNNPIGGGGDADDV</sequence>
<dbReference type="Proteomes" id="UP000823775">
    <property type="component" value="Unassembled WGS sequence"/>
</dbReference>
<comment type="caution">
    <text evidence="1">The sequence shown here is derived from an EMBL/GenBank/DDBJ whole genome shotgun (WGS) entry which is preliminary data.</text>
</comment>
<feature type="non-terminal residue" evidence="1">
    <location>
        <position position="69"/>
    </location>
</feature>
<organism evidence="1 2">
    <name type="scientific">Datura stramonium</name>
    <name type="common">Jimsonweed</name>
    <name type="synonym">Common thornapple</name>
    <dbReference type="NCBI Taxonomy" id="4076"/>
    <lineage>
        <taxon>Eukaryota</taxon>
        <taxon>Viridiplantae</taxon>
        <taxon>Streptophyta</taxon>
        <taxon>Embryophyta</taxon>
        <taxon>Tracheophyta</taxon>
        <taxon>Spermatophyta</taxon>
        <taxon>Magnoliopsida</taxon>
        <taxon>eudicotyledons</taxon>
        <taxon>Gunneridae</taxon>
        <taxon>Pentapetalae</taxon>
        <taxon>asterids</taxon>
        <taxon>lamiids</taxon>
        <taxon>Solanales</taxon>
        <taxon>Solanaceae</taxon>
        <taxon>Solanoideae</taxon>
        <taxon>Datureae</taxon>
        <taxon>Datura</taxon>
    </lineage>
</organism>
<protein>
    <submittedName>
        <fullName evidence="1">Uncharacterized protein</fullName>
    </submittedName>
</protein>
<accession>A0ABS8RL46</accession>
<proteinExistence type="predicted"/>
<name>A0ABS8RL46_DATST</name>
<reference evidence="1 2" key="1">
    <citation type="journal article" date="2021" name="BMC Genomics">
        <title>Datura genome reveals duplications of psychoactive alkaloid biosynthetic genes and high mutation rate following tissue culture.</title>
        <authorList>
            <person name="Rajewski A."/>
            <person name="Carter-House D."/>
            <person name="Stajich J."/>
            <person name="Litt A."/>
        </authorList>
    </citation>
    <scope>NUCLEOTIDE SEQUENCE [LARGE SCALE GENOMIC DNA]</scope>
    <source>
        <strain evidence="1">AR-01</strain>
    </source>
</reference>
<gene>
    <name evidence="1" type="ORF">HAX54_027828</name>
</gene>
<evidence type="ECO:0000313" key="1">
    <source>
        <dbReference type="EMBL" id="MCD7447352.1"/>
    </source>
</evidence>